<sequence length="399" mass="42936">MRLPKHPPVPAVLCVLAAAAVMLASAGCTSNEPRTSAGRGDGEGAKGGITVSATDDACSVSTTEAPSGTLVFDVTNDGSKVTEFYLYRADGKTIAGEVENIGPGLTRQLVVRAQPGTYTTACKPGMSGDGIRARFTVTGSGTAVTGADQRLLDQAAARYRSYVAAEAGRLLSGTKQFVAAYKAGQYDRARELYAPVRVHWERIEPVAESFGDLDPKMDLREADLAAGQTWTGWHLLEKDLWWPADARGAQRLTDAERAKYADQLLADTGDLRKRVATLNYQPDQLANGAKELLDEVATGKVTGEEEIWSHTDLFDFQANIDGARVAFDALRPVVDRKDPALGSVIEHRFAALQKQLAEYRRGDGFVSYTDLSQTQVKQLSDSVNALAEPLSRLTATVLV</sequence>
<evidence type="ECO:0000256" key="1">
    <source>
        <dbReference type="ARBA" id="ARBA00004418"/>
    </source>
</evidence>
<gene>
    <name evidence="7" type="ORF">SAMN04489717_3890</name>
</gene>
<dbReference type="PANTHER" id="PTHR39192:SF1">
    <property type="entry name" value="IRON UPTAKE SYSTEM COMPONENT EFEO"/>
    <property type="match status" value="1"/>
</dbReference>
<dbReference type="Pfam" id="PF13473">
    <property type="entry name" value="Cupredoxin_1"/>
    <property type="match status" value="1"/>
</dbReference>
<evidence type="ECO:0000256" key="2">
    <source>
        <dbReference type="ARBA" id="ARBA00005989"/>
    </source>
</evidence>
<dbReference type="InterPro" id="IPR038352">
    <property type="entry name" value="Imelysin_sf"/>
</dbReference>
<dbReference type="OrthoDB" id="7348379at2"/>
<dbReference type="PROSITE" id="PS51257">
    <property type="entry name" value="PROKAR_LIPOPROTEIN"/>
    <property type="match status" value="1"/>
</dbReference>
<dbReference type="Pfam" id="PF09375">
    <property type="entry name" value="Peptidase_M75"/>
    <property type="match status" value="1"/>
</dbReference>
<comment type="similarity">
    <text evidence="2">Belongs to the EfeM/EfeO family.</text>
</comment>
<keyword evidence="8" id="KW-1185">Reference proteome</keyword>
<comment type="subcellular location">
    <subcellularLocation>
        <location evidence="1">Periplasm</location>
    </subcellularLocation>
</comment>
<dbReference type="InterPro" id="IPR028096">
    <property type="entry name" value="EfeO_Cupredoxin"/>
</dbReference>
<evidence type="ECO:0000256" key="4">
    <source>
        <dbReference type="SAM" id="SignalP"/>
    </source>
</evidence>
<dbReference type="GO" id="GO:0042597">
    <property type="term" value="C:periplasmic space"/>
    <property type="evidence" value="ECO:0007669"/>
    <property type="project" value="UniProtKB-SubCell"/>
</dbReference>
<dbReference type="Gene3D" id="2.60.40.420">
    <property type="entry name" value="Cupredoxins - blue copper proteins"/>
    <property type="match status" value="1"/>
</dbReference>
<protein>
    <submittedName>
        <fullName evidence="7">Iron uptake system component EfeO</fullName>
    </submittedName>
</protein>
<dbReference type="AlphaFoldDB" id="A0A1H1V3E4"/>
<proteinExistence type="inferred from homology"/>
<dbReference type="InterPro" id="IPR008972">
    <property type="entry name" value="Cupredoxin"/>
</dbReference>
<dbReference type="InterPro" id="IPR034981">
    <property type="entry name" value="Imelysin-like_EfeO/Algp7"/>
</dbReference>
<dbReference type="Gene3D" id="1.20.1420.20">
    <property type="entry name" value="M75 peptidase, HXXE motif"/>
    <property type="match status" value="1"/>
</dbReference>
<organism evidence="7 8">
    <name type="scientific">Actinopolymorpha singaporensis</name>
    <dbReference type="NCBI Taxonomy" id="117157"/>
    <lineage>
        <taxon>Bacteria</taxon>
        <taxon>Bacillati</taxon>
        <taxon>Actinomycetota</taxon>
        <taxon>Actinomycetes</taxon>
        <taxon>Propionibacteriales</taxon>
        <taxon>Actinopolymorphaceae</taxon>
        <taxon>Actinopolymorpha</taxon>
    </lineage>
</organism>
<keyword evidence="3 4" id="KW-0732">Signal</keyword>
<evidence type="ECO:0000313" key="8">
    <source>
        <dbReference type="Proteomes" id="UP000198983"/>
    </source>
</evidence>
<dbReference type="EMBL" id="LT629732">
    <property type="protein sequence ID" value="SDS79268.1"/>
    <property type="molecule type" value="Genomic_DNA"/>
</dbReference>
<name>A0A1H1V3E4_9ACTN</name>
<feature type="signal peptide" evidence="4">
    <location>
        <begin position="1"/>
        <end position="26"/>
    </location>
</feature>
<dbReference type="Proteomes" id="UP000198983">
    <property type="component" value="Chromosome I"/>
</dbReference>
<feature type="chain" id="PRO_5009262944" evidence="4">
    <location>
        <begin position="27"/>
        <end position="399"/>
    </location>
</feature>
<dbReference type="NCBIfam" id="NF041757">
    <property type="entry name" value="EfeO"/>
    <property type="match status" value="1"/>
</dbReference>
<reference evidence="7 8" key="1">
    <citation type="submission" date="2016-10" db="EMBL/GenBank/DDBJ databases">
        <authorList>
            <person name="de Groot N.N."/>
        </authorList>
    </citation>
    <scope>NUCLEOTIDE SEQUENCE [LARGE SCALE GENOMIC DNA]</scope>
    <source>
        <strain evidence="7 8">DSM 22024</strain>
    </source>
</reference>
<evidence type="ECO:0000259" key="5">
    <source>
        <dbReference type="Pfam" id="PF09375"/>
    </source>
</evidence>
<dbReference type="InterPro" id="IPR053377">
    <property type="entry name" value="Iron_uptake_EfeM/EfeO"/>
</dbReference>
<evidence type="ECO:0000313" key="7">
    <source>
        <dbReference type="EMBL" id="SDS79268.1"/>
    </source>
</evidence>
<dbReference type="InterPro" id="IPR018976">
    <property type="entry name" value="Imelysin-like"/>
</dbReference>
<dbReference type="InterPro" id="IPR050894">
    <property type="entry name" value="EfeM/EfeO_iron_uptake"/>
</dbReference>
<accession>A0A1H1V3E4</accession>
<dbReference type="CDD" id="cd14656">
    <property type="entry name" value="Imelysin-like_EfeO"/>
    <property type="match status" value="1"/>
</dbReference>
<dbReference type="STRING" id="117157.SAMN04489717_3890"/>
<dbReference type="PANTHER" id="PTHR39192">
    <property type="entry name" value="IRON UPTAKE SYSTEM COMPONENT EFEO"/>
    <property type="match status" value="1"/>
</dbReference>
<feature type="domain" description="EfeO-type cupredoxin-like" evidence="6">
    <location>
        <begin position="20"/>
        <end position="134"/>
    </location>
</feature>
<dbReference type="RefSeq" id="WP_092655035.1">
    <property type="nucleotide sequence ID" value="NZ_LT629732.1"/>
</dbReference>
<evidence type="ECO:0000259" key="6">
    <source>
        <dbReference type="Pfam" id="PF13473"/>
    </source>
</evidence>
<feature type="domain" description="Imelysin-like" evidence="5">
    <location>
        <begin position="155"/>
        <end position="393"/>
    </location>
</feature>
<evidence type="ECO:0000256" key="3">
    <source>
        <dbReference type="ARBA" id="ARBA00022729"/>
    </source>
</evidence>